<dbReference type="GO" id="GO:0006633">
    <property type="term" value="P:fatty acid biosynthetic process"/>
    <property type="evidence" value="ECO:0007669"/>
    <property type="project" value="InterPro"/>
</dbReference>
<dbReference type="PROSITE" id="PS00606">
    <property type="entry name" value="KS3_1"/>
    <property type="match status" value="1"/>
</dbReference>
<dbReference type="PROSITE" id="PS52004">
    <property type="entry name" value="KS3_2"/>
    <property type="match status" value="1"/>
</dbReference>
<dbReference type="FunFam" id="3.40.47.10:FF:000018">
    <property type="entry name" value="3-oxoacyl-[acyl-carrier-protein] synthase 2"/>
    <property type="match status" value="1"/>
</dbReference>
<dbReference type="SUPFAM" id="SSF53901">
    <property type="entry name" value="Thiolase-like"/>
    <property type="match status" value="2"/>
</dbReference>
<dbReference type="KEGG" id="afo:Afer_1089"/>
<name>C7LZ64_ACIFD</name>
<dbReference type="Pfam" id="PF00109">
    <property type="entry name" value="ketoacyl-synt"/>
    <property type="match status" value="1"/>
</dbReference>
<gene>
    <name evidence="5" type="ordered locus">Afer_1089</name>
</gene>
<dbReference type="InterPro" id="IPR016039">
    <property type="entry name" value="Thiolase-like"/>
</dbReference>
<dbReference type="RefSeq" id="WP_015798508.1">
    <property type="nucleotide sequence ID" value="NC_013124.1"/>
</dbReference>
<evidence type="ECO:0000313" key="5">
    <source>
        <dbReference type="EMBL" id="ACU54022.1"/>
    </source>
</evidence>
<evidence type="ECO:0000256" key="1">
    <source>
        <dbReference type="ARBA" id="ARBA00008467"/>
    </source>
</evidence>
<sequence length="401" mass="41346">MRVEASEPERFASRRVAVTGIGVVSAVGIGKEAFWEGLLAPARTGVRRIEGWDPSAWLGPKEIRRHDRYNQFGVAAAQMAWDDAGAPSVDPARAGVIMGTGVGGLESLENQIVMAEKRGYDRITPFLVPLFMANSNAASISMRFGLNGPCETISTACAAGNHAIANAAHLVAMGRLDVALAGGAEAAITPSATAGFTNMTALSKEGISRPFDRDRDGFVMAEGAAVLVLEDAEHARARGAHIYAYIEGTASTADAHHITAPAPGGVGARSAIELALADAGITPRDVGHVNAHGTSTPLNDLAEAGALRAVFGDAVPPVTSMKGALGHALGAAAALEAVGVMLTFEHQLIPPTQGTVALDPEIDIDVVLKDPRPLPPGRIISNAFGFGGHNAVIVFGPPSTD</sequence>
<dbReference type="GO" id="GO:0004315">
    <property type="term" value="F:3-oxoacyl-[acyl-carrier-protein] synthase activity"/>
    <property type="evidence" value="ECO:0007669"/>
    <property type="project" value="InterPro"/>
</dbReference>
<dbReference type="PANTHER" id="PTHR11712">
    <property type="entry name" value="POLYKETIDE SYNTHASE-RELATED"/>
    <property type="match status" value="1"/>
</dbReference>
<reference evidence="5 6" key="1">
    <citation type="journal article" date="2009" name="Stand. Genomic Sci.">
        <title>Complete genome sequence of Acidimicrobium ferrooxidans type strain (ICP).</title>
        <authorList>
            <person name="Clum A."/>
            <person name="Nolan M."/>
            <person name="Lang E."/>
            <person name="Glavina Del Rio T."/>
            <person name="Tice H."/>
            <person name="Copeland A."/>
            <person name="Cheng J.F."/>
            <person name="Lucas S."/>
            <person name="Chen F."/>
            <person name="Bruce D."/>
            <person name="Goodwin L."/>
            <person name="Pitluck S."/>
            <person name="Ivanova N."/>
            <person name="Mavrommatis K."/>
            <person name="Mikhailova N."/>
            <person name="Pati A."/>
            <person name="Chen A."/>
            <person name="Palaniappan K."/>
            <person name="Goker M."/>
            <person name="Spring S."/>
            <person name="Land M."/>
            <person name="Hauser L."/>
            <person name="Chang Y.J."/>
            <person name="Jeffries C.C."/>
            <person name="Chain P."/>
            <person name="Bristow J."/>
            <person name="Eisen J.A."/>
            <person name="Markowitz V."/>
            <person name="Hugenholtz P."/>
            <person name="Kyrpides N.C."/>
            <person name="Klenk H.P."/>
            <person name="Lapidus A."/>
        </authorList>
    </citation>
    <scope>NUCLEOTIDE SEQUENCE [LARGE SCALE GENOMIC DNA]</scope>
    <source>
        <strain evidence="6">DSM 10331 / JCM 15462 / NBRC 103882 / ICP</strain>
    </source>
</reference>
<dbReference type="OrthoDB" id="9808669at2"/>
<feature type="domain" description="Ketosynthase family 3 (KS3)" evidence="4">
    <location>
        <begin position="13"/>
        <end position="397"/>
    </location>
</feature>
<dbReference type="HOGENOM" id="CLU_000022_69_2_11"/>
<dbReference type="InterPro" id="IPR014030">
    <property type="entry name" value="Ketoacyl_synth_N"/>
</dbReference>
<dbReference type="InterPro" id="IPR018201">
    <property type="entry name" value="Ketoacyl_synth_AS"/>
</dbReference>
<dbReference type="PANTHER" id="PTHR11712:SF336">
    <property type="entry name" value="3-OXOACYL-[ACYL-CARRIER-PROTEIN] SYNTHASE, MITOCHONDRIAL"/>
    <property type="match status" value="1"/>
</dbReference>
<dbReference type="GO" id="GO:0005829">
    <property type="term" value="C:cytosol"/>
    <property type="evidence" value="ECO:0007669"/>
    <property type="project" value="TreeGrafter"/>
</dbReference>
<dbReference type="Gene3D" id="3.40.47.10">
    <property type="match status" value="1"/>
</dbReference>
<dbReference type="EMBL" id="CP001631">
    <property type="protein sequence ID" value="ACU54022.1"/>
    <property type="molecule type" value="Genomic_DNA"/>
</dbReference>
<dbReference type="CDD" id="cd00834">
    <property type="entry name" value="KAS_I_II"/>
    <property type="match status" value="1"/>
</dbReference>
<dbReference type="STRING" id="525909.Afer_1089"/>
<dbReference type="AlphaFoldDB" id="C7LZ64"/>
<dbReference type="Proteomes" id="UP000000771">
    <property type="component" value="Chromosome"/>
</dbReference>
<dbReference type="SMART" id="SM00825">
    <property type="entry name" value="PKS_KS"/>
    <property type="match status" value="1"/>
</dbReference>
<organism evidence="5 6">
    <name type="scientific">Acidimicrobium ferrooxidans (strain DSM 10331 / JCM 15462 / NBRC 103882 / ICP)</name>
    <dbReference type="NCBI Taxonomy" id="525909"/>
    <lineage>
        <taxon>Bacteria</taxon>
        <taxon>Bacillati</taxon>
        <taxon>Actinomycetota</taxon>
        <taxon>Acidimicrobiia</taxon>
        <taxon>Acidimicrobiales</taxon>
        <taxon>Acidimicrobiaceae</taxon>
        <taxon>Acidimicrobium</taxon>
    </lineage>
</organism>
<dbReference type="eggNOG" id="COG0304">
    <property type="taxonomic scope" value="Bacteria"/>
</dbReference>
<evidence type="ECO:0000256" key="2">
    <source>
        <dbReference type="ARBA" id="ARBA00022679"/>
    </source>
</evidence>
<dbReference type="InterPro" id="IPR014031">
    <property type="entry name" value="Ketoacyl_synth_C"/>
</dbReference>
<evidence type="ECO:0000256" key="3">
    <source>
        <dbReference type="RuleBase" id="RU003694"/>
    </source>
</evidence>
<evidence type="ECO:0000313" key="6">
    <source>
        <dbReference type="Proteomes" id="UP000000771"/>
    </source>
</evidence>
<dbReference type="NCBIfam" id="NF005589">
    <property type="entry name" value="PRK07314.1"/>
    <property type="match status" value="1"/>
</dbReference>
<keyword evidence="6" id="KW-1185">Reference proteome</keyword>
<dbReference type="InterPro" id="IPR000794">
    <property type="entry name" value="Beta-ketoacyl_synthase"/>
</dbReference>
<comment type="similarity">
    <text evidence="1 3">Belongs to the thiolase-like superfamily. Beta-ketoacyl-ACP synthases family.</text>
</comment>
<evidence type="ECO:0000259" key="4">
    <source>
        <dbReference type="PROSITE" id="PS52004"/>
    </source>
</evidence>
<proteinExistence type="inferred from homology"/>
<protein>
    <submittedName>
        <fullName evidence="5">Beta-ketoacyl synthase</fullName>
    </submittedName>
</protein>
<dbReference type="Pfam" id="PF02801">
    <property type="entry name" value="Ketoacyl-synt_C"/>
    <property type="match status" value="1"/>
</dbReference>
<dbReference type="InterPro" id="IPR020841">
    <property type="entry name" value="PKS_Beta-ketoAc_synthase_dom"/>
</dbReference>
<keyword evidence="2 3" id="KW-0808">Transferase</keyword>
<accession>C7LZ64</accession>